<dbReference type="Proteomes" id="UP000238034">
    <property type="component" value="Unassembled WGS sequence"/>
</dbReference>
<keyword evidence="1" id="KW-0812">Transmembrane</keyword>
<keyword evidence="1" id="KW-1133">Transmembrane helix</keyword>
<organism evidence="2 3">
    <name type="scientific">Arcticibacter pallidicorallinus</name>
    <dbReference type="NCBI Taxonomy" id="1259464"/>
    <lineage>
        <taxon>Bacteria</taxon>
        <taxon>Pseudomonadati</taxon>
        <taxon>Bacteroidota</taxon>
        <taxon>Sphingobacteriia</taxon>
        <taxon>Sphingobacteriales</taxon>
        <taxon>Sphingobacteriaceae</taxon>
        <taxon>Arcticibacter</taxon>
    </lineage>
</organism>
<dbReference type="EMBL" id="PVTH01000013">
    <property type="protein sequence ID" value="PRY48890.1"/>
    <property type="molecule type" value="Genomic_DNA"/>
</dbReference>
<protein>
    <recommendedName>
        <fullName evidence="4">Signal peptidase</fullName>
    </recommendedName>
</protein>
<dbReference type="AlphaFoldDB" id="A0A2T0TTB9"/>
<keyword evidence="3" id="KW-1185">Reference proteome</keyword>
<name>A0A2T0TTB9_9SPHI</name>
<evidence type="ECO:0000256" key="1">
    <source>
        <dbReference type="SAM" id="Phobius"/>
    </source>
</evidence>
<reference evidence="2 3" key="1">
    <citation type="submission" date="2018-03" db="EMBL/GenBank/DDBJ databases">
        <title>Genomic Encyclopedia of Type Strains, Phase III (KMG-III): the genomes of soil and plant-associated and newly described type strains.</title>
        <authorList>
            <person name="Whitman W."/>
        </authorList>
    </citation>
    <scope>NUCLEOTIDE SEQUENCE [LARGE SCALE GENOMIC DNA]</scope>
    <source>
        <strain evidence="2 3">CGMCC 1.9313</strain>
    </source>
</reference>
<evidence type="ECO:0000313" key="3">
    <source>
        <dbReference type="Proteomes" id="UP000238034"/>
    </source>
</evidence>
<evidence type="ECO:0000313" key="2">
    <source>
        <dbReference type="EMBL" id="PRY48890.1"/>
    </source>
</evidence>
<evidence type="ECO:0008006" key="4">
    <source>
        <dbReference type="Google" id="ProtNLM"/>
    </source>
</evidence>
<gene>
    <name evidence="2" type="ORF">B0I27_11373</name>
</gene>
<sequence>MKRGLILVAIGIGLNLIGYSIKRNAFDDYGWAMILGTLLFGIGFVSIFYSFVRKVEYKGIIEERAIEAEKKEQRENELNES</sequence>
<comment type="caution">
    <text evidence="2">The sequence shown here is derived from an EMBL/GenBank/DDBJ whole genome shotgun (WGS) entry which is preliminary data.</text>
</comment>
<proteinExistence type="predicted"/>
<accession>A0A2T0TTB9</accession>
<keyword evidence="1" id="KW-0472">Membrane</keyword>
<feature type="transmembrane region" description="Helical" evidence="1">
    <location>
        <begin position="28"/>
        <end position="52"/>
    </location>
</feature>